<organism evidence="1">
    <name type="scientific">Siphoviridae sp. ctpoI7</name>
    <dbReference type="NCBI Taxonomy" id="2825678"/>
    <lineage>
        <taxon>Viruses</taxon>
        <taxon>Duplodnaviria</taxon>
        <taxon>Heunggongvirae</taxon>
        <taxon>Uroviricota</taxon>
        <taxon>Caudoviricetes</taxon>
    </lineage>
</organism>
<proteinExistence type="predicted"/>
<evidence type="ECO:0000313" key="1">
    <source>
        <dbReference type="EMBL" id="DAE03572.1"/>
    </source>
</evidence>
<dbReference type="EMBL" id="BK015368">
    <property type="protein sequence ID" value="DAE03572.1"/>
    <property type="molecule type" value="Genomic_DNA"/>
</dbReference>
<protein>
    <submittedName>
        <fullName evidence="1">Uncharacterized protein</fullName>
    </submittedName>
</protein>
<sequence>MAKVVLNMRHKYTNGIKYEFVENTFLDMFYLVYNKEYITDEFLEHELSYIVDIPQDKELLEIVETLSDDNLQKLIVWAFSDDYEVSVSLKEFYVSSLYVDDVNLFENTNNWYYFNNDDEAIECYLSFDKWDIDKMKGFFEYTISRIDEDNDEFNVIYRIERIDTEK</sequence>
<name>A0A8S5PBI0_9CAUD</name>
<reference evidence="1" key="1">
    <citation type="journal article" date="2021" name="Proc. Natl. Acad. Sci. U.S.A.">
        <title>A Catalog of Tens of Thousands of Viruses from Human Metagenomes Reveals Hidden Associations with Chronic Diseases.</title>
        <authorList>
            <person name="Tisza M.J."/>
            <person name="Buck C.B."/>
        </authorList>
    </citation>
    <scope>NUCLEOTIDE SEQUENCE</scope>
    <source>
        <strain evidence="1">CtpoI7</strain>
    </source>
</reference>
<accession>A0A8S5PBI0</accession>